<evidence type="ECO:0000313" key="3">
    <source>
        <dbReference type="Proteomes" id="UP000664414"/>
    </source>
</evidence>
<name>A0A8J7TTU2_9PROT</name>
<gene>
    <name evidence="2" type="ORF">J0H12_04905</name>
</gene>
<dbReference type="EMBL" id="JAFKGL010000019">
    <property type="protein sequence ID" value="MBN9413245.1"/>
    <property type="molecule type" value="Genomic_DNA"/>
</dbReference>
<proteinExistence type="predicted"/>
<evidence type="ECO:0000256" key="1">
    <source>
        <dbReference type="SAM" id="SignalP"/>
    </source>
</evidence>
<accession>A0A8J7TTU2</accession>
<comment type="caution">
    <text evidence="2">The sequence shown here is derived from an EMBL/GenBank/DDBJ whole genome shotgun (WGS) entry which is preliminary data.</text>
</comment>
<keyword evidence="1" id="KW-0732">Signal</keyword>
<feature type="signal peptide" evidence="1">
    <location>
        <begin position="1"/>
        <end position="22"/>
    </location>
</feature>
<evidence type="ECO:0000313" key="2">
    <source>
        <dbReference type="EMBL" id="MBN9413245.1"/>
    </source>
</evidence>
<organism evidence="2 3">
    <name type="scientific">Candidatus Paracaedimonas acanthamoebae</name>
    <dbReference type="NCBI Taxonomy" id="244581"/>
    <lineage>
        <taxon>Bacteria</taxon>
        <taxon>Pseudomonadati</taxon>
        <taxon>Pseudomonadota</taxon>
        <taxon>Alphaproteobacteria</taxon>
        <taxon>Holosporales</taxon>
        <taxon>Caedimonadaceae</taxon>
        <taxon>Candidatus Paracaedimonas</taxon>
    </lineage>
</organism>
<feature type="chain" id="PRO_5035224109" evidence="1">
    <location>
        <begin position="23"/>
        <end position="105"/>
    </location>
</feature>
<dbReference type="Proteomes" id="UP000664414">
    <property type="component" value="Unassembled WGS sequence"/>
</dbReference>
<dbReference type="AlphaFoldDB" id="A0A8J7TTU2"/>
<protein>
    <submittedName>
        <fullName evidence="2">Uncharacterized protein</fullName>
    </submittedName>
</protein>
<reference evidence="2" key="1">
    <citation type="submission" date="2021-02" db="EMBL/GenBank/DDBJ databases">
        <title>Thiocyanate and organic carbon inputs drive convergent selection for specific autotrophic Afipia and Thiobacillus strains within complex microbiomes.</title>
        <authorList>
            <person name="Huddy R.J."/>
            <person name="Sachdeva R."/>
            <person name="Kadzinga F."/>
            <person name="Kantor R.S."/>
            <person name="Harrison S.T.L."/>
            <person name="Banfield J.F."/>
        </authorList>
    </citation>
    <scope>NUCLEOTIDE SEQUENCE</scope>
    <source>
        <strain evidence="2">SCN18_10_11_15_R4_P_38_20</strain>
    </source>
</reference>
<sequence length="105" mass="11562">MFRILTSTTLSASLLFGFSVNAATADTKTAAPEVLAQSYRCPPFENTAQCKKAVEDKYIKCMGLVDQEEQDDEDSHGDRAPLHPTQRVCAVERDKGMAECESNCK</sequence>